<protein>
    <recommendedName>
        <fullName evidence="3 6">Altered inheritance of mitochondria protein 24, mitochondrial</fullName>
    </recommendedName>
</protein>
<dbReference type="FunCoup" id="W2S2M3">
    <property type="interactions" value="9"/>
</dbReference>
<sequence>MPQIPTRSLHRLVHNPRQWAFPAHFIAGRRLGGYKYITVQATPATDSSSIDVNGKSLSASSPDATFEILGSPYSLLSVSLAPSQHLHTRRGTLVGVSSPSPDGTVSTLRLLTPFRRALTGIPFLYQRITSTTPISALISTPSTHTTFAILQLDGTTDWRITQRKALLAWTGNSLAVAPVLPTTLSTSAYGTSTATGRGLLALSGVGQIYSLTLGPGESYVAHPSNILAYALSSTSNAPQPYRFKSSTLKFQIPLSLGNWFPTPAFWRAAQESNTYKFLHNVLRRMRTWSRRTIWGDRLFLRFEGPTTLLIQSRASRIRDILTSEEVNEIADAPAGLAAEAIRDVHDGRDAGREKQRMGVQGATPSAEAGKVTASASPQAGGPAQEQPKLEVKSVNEDGKVTFQATQQPAKKG</sequence>
<dbReference type="InterPro" id="IPR016031">
    <property type="entry name" value="Trp_RNA-bd_attenuator-like_dom"/>
</dbReference>
<evidence type="ECO:0000313" key="9">
    <source>
        <dbReference type="Proteomes" id="UP000030752"/>
    </source>
</evidence>
<evidence type="ECO:0000313" key="8">
    <source>
        <dbReference type="EMBL" id="ETN42845.1"/>
    </source>
</evidence>
<evidence type="ECO:0000256" key="3">
    <source>
        <dbReference type="ARBA" id="ARBA00013287"/>
    </source>
</evidence>
<dbReference type="Pfam" id="PF01987">
    <property type="entry name" value="AIM24"/>
    <property type="match status" value="1"/>
</dbReference>
<dbReference type="Proteomes" id="UP000030752">
    <property type="component" value="Unassembled WGS sequence"/>
</dbReference>
<dbReference type="HOGENOM" id="CLU_046558_0_0_1"/>
<dbReference type="InterPro" id="IPR036983">
    <property type="entry name" value="AIM24_sf"/>
</dbReference>
<comment type="similarity">
    <text evidence="2 6">Belongs to the AIM24 family.</text>
</comment>
<dbReference type="AlphaFoldDB" id="W2S2M3"/>
<dbReference type="InterPro" id="IPR002838">
    <property type="entry name" value="AIM24"/>
</dbReference>
<dbReference type="EMBL" id="KB822718">
    <property type="protein sequence ID" value="ETN42845.1"/>
    <property type="molecule type" value="Genomic_DNA"/>
</dbReference>
<evidence type="ECO:0000256" key="6">
    <source>
        <dbReference type="RuleBase" id="RU363045"/>
    </source>
</evidence>
<evidence type="ECO:0000256" key="4">
    <source>
        <dbReference type="ARBA" id="ARBA00022946"/>
    </source>
</evidence>
<keyword evidence="4" id="KW-0809">Transit peptide</keyword>
<accession>W2S2M3</accession>
<dbReference type="PANTHER" id="PTHR36959">
    <property type="entry name" value="ALTERED INHERITANCE OF MITOCHONDRIA PROTEIN 24, MITOCHONDRIAL"/>
    <property type="match status" value="1"/>
</dbReference>
<dbReference type="RefSeq" id="XP_008714581.1">
    <property type="nucleotide sequence ID" value="XM_008716359.1"/>
</dbReference>
<evidence type="ECO:0000256" key="5">
    <source>
        <dbReference type="ARBA" id="ARBA00023128"/>
    </source>
</evidence>
<dbReference type="VEuPathDB" id="FungiDB:HMPREF1541_02003"/>
<dbReference type="Gene3D" id="3.60.160.10">
    <property type="entry name" value="Mitochondrial biogenesis AIM24"/>
    <property type="match status" value="1"/>
</dbReference>
<dbReference type="PANTHER" id="PTHR36959:SF2">
    <property type="entry name" value="ALTERED INHERITANCE OF MITOCHONDRIA PROTEIN 24, MITOCHONDRIAL"/>
    <property type="match status" value="1"/>
</dbReference>
<feature type="region of interest" description="Disordered" evidence="7">
    <location>
        <begin position="350"/>
        <end position="412"/>
    </location>
</feature>
<evidence type="ECO:0000256" key="7">
    <source>
        <dbReference type="SAM" id="MobiDB-lite"/>
    </source>
</evidence>
<gene>
    <name evidence="8" type="ORF">HMPREF1541_02003</name>
</gene>
<dbReference type="OrthoDB" id="5295771at2759"/>
<name>W2S2M3_CYPE1</name>
<dbReference type="SUPFAM" id="SSF51219">
    <property type="entry name" value="TRAP-like"/>
    <property type="match status" value="1"/>
</dbReference>
<keyword evidence="9" id="KW-1185">Reference proteome</keyword>
<organism evidence="8 9">
    <name type="scientific">Cyphellophora europaea (strain CBS 101466)</name>
    <name type="common">Phialophora europaea</name>
    <dbReference type="NCBI Taxonomy" id="1220924"/>
    <lineage>
        <taxon>Eukaryota</taxon>
        <taxon>Fungi</taxon>
        <taxon>Dikarya</taxon>
        <taxon>Ascomycota</taxon>
        <taxon>Pezizomycotina</taxon>
        <taxon>Eurotiomycetes</taxon>
        <taxon>Chaetothyriomycetidae</taxon>
        <taxon>Chaetothyriales</taxon>
        <taxon>Cyphellophoraceae</taxon>
        <taxon>Cyphellophora</taxon>
    </lineage>
</organism>
<reference evidence="8 9" key="1">
    <citation type="submission" date="2013-03" db="EMBL/GenBank/DDBJ databases">
        <title>The Genome Sequence of Phialophora europaea CBS 101466.</title>
        <authorList>
            <consortium name="The Broad Institute Genomics Platform"/>
            <person name="Cuomo C."/>
            <person name="de Hoog S."/>
            <person name="Gorbushina A."/>
            <person name="Walker B."/>
            <person name="Young S.K."/>
            <person name="Zeng Q."/>
            <person name="Gargeya S."/>
            <person name="Fitzgerald M."/>
            <person name="Haas B."/>
            <person name="Abouelleil A."/>
            <person name="Allen A.W."/>
            <person name="Alvarado L."/>
            <person name="Arachchi H.M."/>
            <person name="Berlin A.M."/>
            <person name="Chapman S.B."/>
            <person name="Gainer-Dewar J."/>
            <person name="Goldberg J."/>
            <person name="Griggs A."/>
            <person name="Gujja S."/>
            <person name="Hansen M."/>
            <person name="Howarth C."/>
            <person name="Imamovic A."/>
            <person name="Ireland A."/>
            <person name="Larimer J."/>
            <person name="McCowan C."/>
            <person name="Murphy C."/>
            <person name="Pearson M."/>
            <person name="Poon T.W."/>
            <person name="Priest M."/>
            <person name="Roberts A."/>
            <person name="Saif S."/>
            <person name="Shea T."/>
            <person name="Sisk P."/>
            <person name="Sykes S."/>
            <person name="Wortman J."/>
            <person name="Nusbaum C."/>
            <person name="Birren B."/>
        </authorList>
    </citation>
    <scope>NUCLEOTIDE SEQUENCE [LARGE SCALE GENOMIC DNA]</scope>
    <source>
        <strain evidence="8 9">CBS 101466</strain>
    </source>
</reference>
<dbReference type="GO" id="GO:0007007">
    <property type="term" value="P:inner mitochondrial membrane organization"/>
    <property type="evidence" value="ECO:0007669"/>
    <property type="project" value="TreeGrafter"/>
</dbReference>
<dbReference type="GeneID" id="19969342"/>
<feature type="compositionally biased region" description="Basic and acidic residues" evidence="7">
    <location>
        <begin position="387"/>
        <end position="399"/>
    </location>
</feature>
<dbReference type="InParanoid" id="W2S2M3"/>
<keyword evidence="5 6" id="KW-0496">Mitochondrion</keyword>
<proteinExistence type="inferred from homology"/>
<evidence type="ECO:0000256" key="1">
    <source>
        <dbReference type="ARBA" id="ARBA00004173"/>
    </source>
</evidence>
<dbReference type="GO" id="GO:0005743">
    <property type="term" value="C:mitochondrial inner membrane"/>
    <property type="evidence" value="ECO:0007669"/>
    <property type="project" value="TreeGrafter"/>
</dbReference>
<evidence type="ECO:0000256" key="2">
    <source>
        <dbReference type="ARBA" id="ARBA00009322"/>
    </source>
</evidence>
<comment type="subcellular location">
    <subcellularLocation>
        <location evidence="1 6">Mitochondrion</location>
    </subcellularLocation>
</comment>
<feature type="compositionally biased region" description="Polar residues" evidence="7">
    <location>
        <begin position="402"/>
        <end position="412"/>
    </location>
</feature>
<dbReference type="eggNOG" id="ENOG502RXC5">
    <property type="taxonomic scope" value="Eukaryota"/>
</dbReference>